<feature type="region of interest" description="Disordered" evidence="1">
    <location>
        <begin position="1"/>
        <end position="22"/>
    </location>
</feature>
<protein>
    <submittedName>
        <fullName evidence="2">Uncharacterized protein</fullName>
    </submittedName>
</protein>
<dbReference type="EMBL" id="JAVHJS010000013">
    <property type="protein sequence ID" value="KAK2838828.1"/>
    <property type="molecule type" value="Genomic_DNA"/>
</dbReference>
<evidence type="ECO:0000256" key="1">
    <source>
        <dbReference type="SAM" id="MobiDB-lite"/>
    </source>
</evidence>
<gene>
    <name evidence="2" type="ORF">Q7C36_013642</name>
</gene>
<sequence>MGVVVLESTHTGAAGTEKGGAGTAARFGEGFKGSVNFGLLAAIFPHRQFSTAAAGEENRASWVLKPDESTQEVQWLLTLLQEPSEEFYQVKIRDVKKVDDRNKRNQT</sequence>
<dbReference type="Proteomes" id="UP001187315">
    <property type="component" value="Unassembled WGS sequence"/>
</dbReference>
<name>A0AA88MIW5_TACVA</name>
<organism evidence="2 3">
    <name type="scientific">Tachysurus vachellii</name>
    <name type="common">Darkbarbel catfish</name>
    <name type="synonym">Pelteobagrus vachellii</name>
    <dbReference type="NCBI Taxonomy" id="175792"/>
    <lineage>
        <taxon>Eukaryota</taxon>
        <taxon>Metazoa</taxon>
        <taxon>Chordata</taxon>
        <taxon>Craniata</taxon>
        <taxon>Vertebrata</taxon>
        <taxon>Euteleostomi</taxon>
        <taxon>Actinopterygii</taxon>
        <taxon>Neopterygii</taxon>
        <taxon>Teleostei</taxon>
        <taxon>Ostariophysi</taxon>
        <taxon>Siluriformes</taxon>
        <taxon>Bagridae</taxon>
        <taxon>Tachysurus</taxon>
    </lineage>
</organism>
<proteinExistence type="predicted"/>
<reference evidence="2" key="1">
    <citation type="submission" date="2023-08" db="EMBL/GenBank/DDBJ databases">
        <title>Pelteobagrus vachellii genome.</title>
        <authorList>
            <person name="Liu H."/>
        </authorList>
    </citation>
    <scope>NUCLEOTIDE SEQUENCE</scope>
    <source>
        <strain evidence="2">PRFRI_2022a</strain>
        <tissue evidence="2">Muscle</tissue>
    </source>
</reference>
<keyword evidence="3" id="KW-1185">Reference proteome</keyword>
<evidence type="ECO:0000313" key="3">
    <source>
        <dbReference type="Proteomes" id="UP001187315"/>
    </source>
</evidence>
<comment type="caution">
    <text evidence="2">The sequence shown here is derived from an EMBL/GenBank/DDBJ whole genome shotgun (WGS) entry which is preliminary data.</text>
</comment>
<accession>A0AA88MIW5</accession>
<evidence type="ECO:0000313" key="2">
    <source>
        <dbReference type="EMBL" id="KAK2838828.1"/>
    </source>
</evidence>
<dbReference type="AlphaFoldDB" id="A0AA88MIW5"/>